<proteinExistence type="predicted"/>
<gene>
    <name evidence="2" type="ORF">N864_13580</name>
</gene>
<accession>W9GSX0</accession>
<sequence>MSWIDELRWRLEPVAGTVSLDRATVLAVLGCALAGGHAVTVGKPRGPGRVLSTWAGYPAPAVVGAAMVWLAGRGWSAALVAAVIVALVVALFRVRSALTLVVVLTALAGAGALWWWRDDATQARVLVGSGIVLLIGAWRHLAAVWGSSDRSSDPRVLASLTHVPSFVWNLTFAVGCAAATWVVGSEVLLLWA</sequence>
<dbReference type="Pfam" id="PF13398">
    <property type="entry name" value="Peptidase_M50B"/>
    <property type="match status" value="1"/>
</dbReference>
<keyword evidence="1" id="KW-0812">Transmembrane</keyword>
<evidence type="ECO:0000313" key="3">
    <source>
        <dbReference type="Proteomes" id="UP000019494"/>
    </source>
</evidence>
<evidence type="ECO:0000313" key="2">
    <source>
        <dbReference type="EMBL" id="EWT06984.1"/>
    </source>
</evidence>
<feature type="transmembrane region" description="Helical" evidence="1">
    <location>
        <begin position="75"/>
        <end position="92"/>
    </location>
</feature>
<dbReference type="PATRIC" id="fig|584657.3.peg.1036"/>
<keyword evidence="1" id="KW-1133">Transmembrane helix</keyword>
<comment type="caution">
    <text evidence="2">The sequence shown here is derived from an EMBL/GenBank/DDBJ whole genome shotgun (WGS) entry which is preliminary data.</text>
</comment>
<protein>
    <submittedName>
        <fullName evidence="2">Membrane protein</fullName>
    </submittedName>
</protein>
<organism evidence="2 3">
    <name type="scientific">Intrasporangium chromatireducens Q5-1</name>
    <dbReference type="NCBI Taxonomy" id="584657"/>
    <lineage>
        <taxon>Bacteria</taxon>
        <taxon>Bacillati</taxon>
        <taxon>Actinomycetota</taxon>
        <taxon>Actinomycetes</taxon>
        <taxon>Micrococcales</taxon>
        <taxon>Intrasporangiaceae</taxon>
        <taxon>Intrasporangium</taxon>
    </lineage>
</organism>
<dbReference type="AlphaFoldDB" id="W9GSX0"/>
<dbReference type="Proteomes" id="UP000019494">
    <property type="component" value="Unassembled WGS sequence"/>
</dbReference>
<dbReference type="EMBL" id="AWQS01000025">
    <property type="protein sequence ID" value="EWT06984.1"/>
    <property type="molecule type" value="Genomic_DNA"/>
</dbReference>
<evidence type="ECO:0000256" key="1">
    <source>
        <dbReference type="SAM" id="Phobius"/>
    </source>
</evidence>
<keyword evidence="1" id="KW-0472">Membrane</keyword>
<name>W9GSX0_9MICO</name>
<dbReference type="RefSeq" id="WP_034714246.1">
    <property type="nucleotide sequence ID" value="NZ_AWQS01000025.1"/>
</dbReference>
<feature type="transmembrane region" description="Helical" evidence="1">
    <location>
        <begin position="166"/>
        <end position="191"/>
    </location>
</feature>
<dbReference type="OrthoDB" id="5184455at2"/>
<feature type="transmembrane region" description="Helical" evidence="1">
    <location>
        <begin position="122"/>
        <end position="145"/>
    </location>
</feature>
<dbReference type="InterPro" id="IPR049500">
    <property type="entry name" value="Peptidase_M50B-like"/>
</dbReference>
<feature type="transmembrane region" description="Helical" evidence="1">
    <location>
        <begin position="97"/>
        <end position="116"/>
    </location>
</feature>
<reference evidence="3" key="1">
    <citation type="submission" date="2013-08" db="EMBL/GenBank/DDBJ databases">
        <title>Intrasporangium oryzae NRRL B-24470.</title>
        <authorList>
            <person name="Liu H."/>
            <person name="Wang G."/>
        </authorList>
    </citation>
    <scope>NUCLEOTIDE SEQUENCE [LARGE SCALE GENOMIC DNA]</scope>
    <source>
        <strain evidence="3">Q5-1</strain>
    </source>
</reference>
<keyword evidence="3" id="KW-1185">Reference proteome</keyword>